<feature type="domain" description="NADP-dependent oxidoreductase" evidence="7">
    <location>
        <begin position="5"/>
        <end position="196"/>
    </location>
</feature>
<dbReference type="InterPro" id="IPR020471">
    <property type="entry name" value="AKR"/>
</dbReference>
<sequence>MMKLMGFASFDSTKGRKIAKHEAQEVTQSAIEVGFRHIDCAHVYQNEEQFGQAIRSKIADGTVKREDIFYTSKVLCMLCSLKTLQLDYVNLYIIHFPLAVKIGNIQGGELFPKDENGKLITDSVDLCHTWEALEKCKDTGLTKSIGVSNFNHKQLEKILNKLGVKYKPICNQVECHPYLNQRKLLDFCKSHDIVLVLSISEFPSRVNLDLPVLLEYPVICAIANKHKQTPALVALCYQIQRGVVVLAKSCNKKRIKENIQSFFVCLSRFSLNQDKL</sequence>
<dbReference type="Proteomes" id="UP000326458">
    <property type="component" value="Unassembled WGS sequence"/>
</dbReference>
<evidence type="ECO:0000259" key="7">
    <source>
        <dbReference type="Pfam" id="PF00248"/>
    </source>
</evidence>
<dbReference type="SUPFAM" id="SSF51430">
    <property type="entry name" value="NAD(P)-linked oxidoreductase"/>
    <property type="match status" value="1"/>
</dbReference>
<feature type="active site" description="Proton donor" evidence="4">
    <location>
        <position position="44"/>
    </location>
</feature>
<evidence type="ECO:0000313" key="9">
    <source>
        <dbReference type="Proteomes" id="UP000326458"/>
    </source>
</evidence>
<dbReference type="PRINTS" id="PR00069">
    <property type="entry name" value="ALDKETRDTASE"/>
</dbReference>
<dbReference type="GO" id="GO:0016491">
    <property type="term" value="F:oxidoreductase activity"/>
    <property type="evidence" value="ECO:0007669"/>
    <property type="project" value="UniProtKB-KW"/>
</dbReference>
<dbReference type="InterPro" id="IPR023210">
    <property type="entry name" value="NADP_OxRdtase_dom"/>
</dbReference>
<name>A0A5N3VB19_MUNMU</name>
<dbReference type="InterPro" id="IPR036812">
    <property type="entry name" value="NAD(P)_OxRdtase_dom_sf"/>
</dbReference>
<keyword evidence="3" id="KW-0560">Oxidoreductase</keyword>
<evidence type="ECO:0000256" key="2">
    <source>
        <dbReference type="ARBA" id="ARBA00022857"/>
    </source>
</evidence>
<evidence type="ECO:0000256" key="4">
    <source>
        <dbReference type="PIRSR" id="PIRSR000097-1"/>
    </source>
</evidence>
<comment type="similarity">
    <text evidence="1">Belongs to the aldo/keto reductase family.</text>
</comment>
<dbReference type="Pfam" id="PF00248">
    <property type="entry name" value="Aldo_ket_red"/>
    <property type="match status" value="1"/>
</dbReference>
<evidence type="ECO:0000256" key="5">
    <source>
        <dbReference type="PIRSR" id="PIRSR000097-2"/>
    </source>
</evidence>
<organism evidence="8 9">
    <name type="scientific">Muntiacus muntjak</name>
    <name type="common">Barking deer</name>
    <name type="synonym">Indian muntjac</name>
    <dbReference type="NCBI Taxonomy" id="9888"/>
    <lineage>
        <taxon>Eukaryota</taxon>
        <taxon>Metazoa</taxon>
        <taxon>Chordata</taxon>
        <taxon>Craniata</taxon>
        <taxon>Vertebrata</taxon>
        <taxon>Euteleostomi</taxon>
        <taxon>Mammalia</taxon>
        <taxon>Eutheria</taxon>
        <taxon>Laurasiatheria</taxon>
        <taxon>Artiodactyla</taxon>
        <taxon>Ruminantia</taxon>
        <taxon>Pecora</taxon>
        <taxon>Cervidae</taxon>
        <taxon>Muntiacinae</taxon>
        <taxon>Muntiacus</taxon>
    </lineage>
</organism>
<feature type="non-terminal residue" evidence="8">
    <location>
        <position position="276"/>
    </location>
</feature>
<dbReference type="Gene3D" id="3.20.20.100">
    <property type="entry name" value="NADP-dependent oxidoreductase domain"/>
    <property type="match status" value="1"/>
</dbReference>
<accession>A0A5N3VB19</accession>
<keyword evidence="9" id="KW-1185">Reference proteome</keyword>
<evidence type="ECO:0000256" key="6">
    <source>
        <dbReference type="PIRSR" id="PIRSR000097-3"/>
    </source>
</evidence>
<gene>
    <name evidence="8" type="ORF">FD754_011135</name>
</gene>
<dbReference type="PIRSF" id="PIRSF000097">
    <property type="entry name" value="AKR"/>
    <property type="match status" value="1"/>
</dbReference>
<dbReference type="GO" id="GO:0008380">
    <property type="term" value="P:RNA splicing"/>
    <property type="evidence" value="ECO:0007669"/>
    <property type="project" value="InterPro"/>
</dbReference>
<keyword evidence="2" id="KW-0521">NADP</keyword>
<feature type="binding site" evidence="5">
    <location>
        <position position="95"/>
    </location>
    <ligand>
        <name>substrate</name>
    </ligand>
</feature>
<dbReference type="PANTHER" id="PTHR11732">
    <property type="entry name" value="ALDO/KETO REDUCTASE"/>
    <property type="match status" value="1"/>
</dbReference>
<feature type="site" description="Lowers pKa of active site Tyr" evidence="6">
    <location>
        <position position="73"/>
    </location>
</feature>
<dbReference type="InterPro" id="IPR018170">
    <property type="entry name" value="Aldo/ket_reductase_CS"/>
</dbReference>
<evidence type="ECO:0000256" key="3">
    <source>
        <dbReference type="ARBA" id="ARBA00023002"/>
    </source>
</evidence>
<reference evidence="8 9" key="1">
    <citation type="submission" date="2019-06" db="EMBL/GenBank/DDBJ databases">
        <title>Discovery of a novel chromosome fission-fusion reversal in muntjac.</title>
        <authorList>
            <person name="Mudd A.B."/>
            <person name="Bredeson J.V."/>
            <person name="Baum R."/>
            <person name="Hockemeyer D."/>
            <person name="Rokhsar D.S."/>
        </authorList>
    </citation>
    <scope>NUCLEOTIDE SEQUENCE [LARGE SCALE GENOMIC DNA]</scope>
    <source>
        <strain evidence="8">UTSW_UCB_Mm</strain>
        <tissue evidence="8">Fibroblast cell line</tissue>
    </source>
</reference>
<proteinExistence type="inferred from homology"/>
<evidence type="ECO:0000256" key="1">
    <source>
        <dbReference type="ARBA" id="ARBA00007905"/>
    </source>
</evidence>
<dbReference type="AlphaFoldDB" id="A0A5N3VB19"/>
<comment type="caution">
    <text evidence="8">The sequence shown here is derived from an EMBL/GenBank/DDBJ whole genome shotgun (WGS) entry which is preliminary data.</text>
</comment>
<dbReference type="EMBL" id="VCEA01000002">
    <property type="protein sequence ID" value="KAB0346278.1"/>
    <property type="molecule type" value="Genomic_DNA"/>
</dbReference>
<protein>
    <recommendedName>
        <fullName evidence="7">NADP-dependent oxidoreductase domain-containing protein</fullName>
    </recommendedName>
</protein>
<evidence type="ECO:0000313" key="8">
    <source>
        <dbReference type="EMBL" id="KAB0346278.1"/>
    </source>
</evidence>
<dbReference type="PROSITE" id="PS00062">
    <property type="entry name" value="ALDOKETO_REDUCTASE_2"/>
    <property type="match status" value="1"/>
</dbReference>